<dbReference type="InterPro" id="IPR018490">
    <property type="entry name" value="cNMP-bd_dom_sf"/>
</dbReference>
<name>A0ABP0HZ07_9DINO</name>
<accession>A0ABP0HZ07</accession>
<gene>
    <name evidence="1" type="ORF">CCMP2556_LOCUS4035</name>
</gene>
<comment type="caution">
    <text evidence="1">The sequence shown here is derived from an EMBL/GenBank/DDBJ whole genome shotgun (WGS) entry which is preliminary data.</text>
</comment>
<dbReference type="Gene3D" id="2.60.120.10">
    <property type="entry name" value="Jelly Rolls"/>
    <property type="match status" value="1"/>
</dbReference>
<dbReference type="PANTHER" id="PTHR10217:SF435">
    <property type="entry name" value="POTASSIUM VOLTAGE-GATED CHANNEL PROTEIN EAG"/>
    <property type="match status" value="1"/>
</dbReference>
<dbReference type="SUPFAM" id="SSF51206">
    <property type="entry name" value="cAMP-binding domain-like"/>
    <property type="match status" value="1"/>
</dbReference>
<evidence type="ECO:0000313" key="2">
    <source>
        <dbReference type="Proteomes" id="UP001642484"/>
    </source>
</evidence>
<reference evidence="1 2" key="1">
    <citation type="submission" date="2024-02" db="EMBL/GenBank/DDBJ databases">
        <authorList>
            <person name="Chen Y."/>
            <person name="Shah S."/>
            <person name="Dougan E. K."/>
            <person name="Thang M."/>
            <person name="Chan C."/>
        </authorList>
    </citation>
    <scope>NUCLEOTIDE SEQUENCE [LARGE SCALE GENOMIC DNA]</scope>
</reference>
<keyword evidence="2" id="KW-1185">Reference proteome</keyword>
<dbReference type="InterPro" id="IPR014710">
    <property type="entry name" value="RmlC-like_jellyroll"/>
</dbReference>
<proteinExistence type="predicted"/>
<dbReference type="InterPro" id="IPR000595">
    <property type="entry name" value="cNMP-bd_dom"/>
</dbReference>
<dbReference type="InterPro" id="IPR050818">
    <property type="entry name" value="KCNH_animal-type"/>
</dbReference>
<dbReference type="InterPro" id="IPR049232">
    <property type="entry name" value="DUF6829"/>
</dbReference>
<sequence length="1164" mass="132377">MATLGKVEVDINLLVQLQEQLIQSAKAIGEQLESTDLEAPLSKVKRVSQVSTDATIPNTSVQGFSTTPRLDEKPEKFELQPNGVPMLTTTAPKRHSMLSSKSSVSSITLEDAGCSRMLDEWREKFVLAQQEAIDIYSEMHRQDATPKKAFTRRHSHIVWTFEGLLPTASDFNLAIAFNPKELLRLWRLTWDFLTIVLVAIDAFVLPIRLAWPERFADGGYVQSFYQVTPVFWVIDILMNFAMAALSQNKTRVLLTYACTWLWFDVGLVVLDFVLLLQMVPETFKSLTLLRLFRFAKFKHAMVELESLLEARGMIRAKHISTILQCVIFILGVNHVLACVTVYVAKREQFYQRVNWMDENQVMSNDLLFQYMISFNWVIAEYTPAPYPFTATNELEQGLVLAIILTCLPMLGAQIGIISGTLTKMNEKSKERETVKRDLQRWLRKTRAPKELTQRVVAALDEVLKSGENPLDFREPVALDFLPTTLIQELHMVNTSHKLFIHPLFSMLMDERLEFGGRLASSFQSKVYIQGEAIFSQGRRAEGIYITTHGGFSFQPSKSDSSHFKSRKNKSVHWNNESWFAELSLYLPRIHASTLTAMTYAKSLMMTYENFIEVAQDWPAVVVAVHEYAQSFLKLYEKRSYVLQSTWELPPVDWPDYAVAATQLAELLIPGTSRLHSFRVMDVPVECVDYRKLILEDFSLEGQIDEVVDQTKELQEDTGIYDALGCQEEAQRATLSMLCLVWFVRDSYEHMIANQDDRSRLSKSTWKAIRDLLFSHEISLDELNGLMVLLAIRGICKSPDFAKIAPPKDRTTPEQVLSYAVENLQAYLPSLASLKSESYEHLGPIVDILKEFNFAQFLQGENNPHSVWLLKNGLTSQGGKVLKMCLLSQVCILCGVMGTTTLRGSLFLNEANGRCLVKALNTLQHIHELDPHEVYWKYIQSRAEALNLPVLTPSHMVQARLACLTRCVEQQMAADLQDDWLQLTQKERDVLLDIFLLDGHEQKTFVFLYLPLFLANAKANHDVDLLGGLKLLVEIYDRLLQHRCLSLTGPSVVVDLSSLALVMKDVEDIPTLRKCFDFAKLVKHENGVTVLLTSNSYQVLSGQLVHHTRSADMLEQLTVQQSKLEFAIRSLPLPRGQRPSISHFSSESELQEPLRLQAKPSPLEL</sequence>
<dbReference type="PANTHER" id="PTHR10217">
    <property type="entry name" value="VOLTAGE AND LIGAND GATED POTASSIUM CHANNEL"/>
    <property type="match status" value="1"/>
</dbReference>
<dbReference type="CDD" id="cd00038">
    <property type="entry name" value="CAP_ED"/>
    <property type="match status" value="1"/>
</dbReference>
<dbReference type="Gene3D" id="1.10.287.70">
    <property type="match status" value="1"/>
</dbReference>
<dbReference type="EMBL" id="CAXAMN010001625">
    <property type="protein sequence ID" value="CAK8995459.1"/>
    <property type="molecule type" value="Genomic_DNA"/>
</dbReference>
<dbReference type="Pfam" id="PF20717">
    <property type="entry name" value="DUF6829"/>
    <property type="match status" value="1"/>
</dbReference>
<protein>
    <submittedName>
        <fullName evidence="1">Uncharacterized protein</fullName>
    </submittedName>
</protein>
<dbReference type="Proteomes" id="UP001642484">
    <property type="component" value="Unassembled WGS sequence"/>
</dbReference>
<dbReference type="PROSITE" id="PS50042">
    <property type="entry name" value="CNMP_BINDING_3"/>
    <property type="match status" value="1"/>
</dbReference>
<dbReference type="SUPFAM" id="SSF81324">
    <property type="entry name" value="Voltage-gated potassium channels"/>
    <property type="match status" value="1"/>
</dbReference>
<organism evidence="1 2">
    <name type="scientific">Durusdinium trenchii</name>
    <dbReference type="NCBI Taxonomy" id="1381693"/>
    <lineage>
        <taxon>Eukaryota</taxon>
        <taxon>Sar</taxon>
        <taxon>Alveolata</taxon>
        <taxon>Dinophyceae</taxon>
        <taxon>Suessiales</taxon>
        <taxon>Symbiodiniaceae</taxon>
        <taxon>Durusdinium</taxon>
    </lineage>
</organism>
<evidence type="ECO:0000313" key="1">
    <source>
        <dbReference type="EMBL" id="CAK8995459.1"/>
    </source>
</evidence>